<organism evidence="1 2">
    <name type="scientific">Candidatus Scybalocola faecigallinarum</name>
    <dbReference type="NCBI Taxonomy" id="2840941"/>
    <lineage>
        <taxon>Bacteria</taxon>
        <taxon>Bacillati</taxon>
        <taxon>Bacillota</taxon>
        <taxon>Clostridia</taxon>
        <taxon>Lachnospirales</taxon>
        <taxon>Lachnospiraceae</taxon>
        <taxon>Lachnospiraceae incertae sedis</taxon>
        <taxon>Candidatus Scybalocola (ex Gilroy et al. 2021)</taxon>
    </lineage>
</organism>
<evidence type="ECO:0000313" key="2">
    <source>
        <dbReference type="Proteomes" id="UP000823927"/>
    </source>
</evidence>
<dbReference type="Gene3D" id="3.40.50.300">
    <property type="entry name" value="P-loop containing nucleotide triphosphate hydrolases"/>
    <property type="match status" value="1"/>
</dbReference>
<comment type="caution">
    <text evidence="1">The sequence shown here is derived from an EMBL/GenBank/DDBJ whole genome shotgun (WGS) entry which is preliminary data.</text>
</comment>
<dbReference type="AlphaFoldDB" id="A0A9D1F2Y5"/>
<name>A0A9D1F2Y5_9FIRM</name>
<keyword evidence="1" id="KW-0808">Transferase</keyword>
<dbReference type="Pfam" id="PF13189">
    <property type="entry name" value="Cytidylate_kin2"/>
    <property type="match status" value="1"/>
</dbReference>
<dbReference type="SUPFAM" id="SSF52540">
    <property type="entry name" value="P-loop containing nucleoside triphosphate hydrolases"/>
    <property type="match status" value="1"/>
</dbReference>
<proteinExistence type="predicted"/>
<dbReference type="Proteomes" id="UP000823927">
    <property type="component" value="Unassembled WGS sequence"/>
</dbReference>
<dbReference type="GO" id="GO:0016301">
    <property type="term" value="F:kinase activity"/>
    <property type="evidence" value="ECO:0007669"/>
    <property type="project" value="UniProtKB-KW"/>
</dbReference>
<accession>A0A9D1F2Y5</accession>
<reference evidence="1" key="2">
    <citation type="journal article" date="2021" name="PeerJ">
        <title>Extensive microbial diversity within the chicken gut microbiome revealed by metagenomics and culture.</title>
        <authorList>
            <person name="Gilroy R."/>
            <person name="Ravi A."/>
            <person name="Getino M."/>
            <person name="Pursley I."/>
            <person name="Horton D.L."/>
            <person name="Alikhan N.F."/>
            <person name="Baker D."/>
            <person name="Gharbi K."/>
            <person name="Hall N."/>
            <person name="Watson M."/>
            <person name="Adriaenssens E.M."/>
            <person name="Foster-Nyarko E."/>
            <person name="Jarju S."/>
            <person name="Secka A."/>
            <person name="Antonio M."/>
            <person name="Oren A."/>
            <person name="Chaudhuri R.R."/>
            <person name="La Ragione R."/>
            <person name="Hildebrand F."/>
            <person name="Pallen M.J."/>
        </authorList>
    </citation>
    <scope>NUCLEOTIDE SEQUENCE</scope>
    <source>
        <strain evidence="1">CHK178-757</strain>
    </source>
</reference>
<dbReference type="InterPro" id="IPR027417">
    <property type="entry name" value="P-loop_NTPase"/>
</dbReference>
<dbReference type="EMBL" id="DVIT01000004">
    <property type="protein sequence ID" value="HIS46157.1"/>
    <property type="molecule type" value="Genomic_DNA"/>
</dbReference>
<reference evidence="1" key="1">
    <citation type="submission" date="2020-10" db="EMBL/GenBank/DDBJ databases">
        <authorList>
            <person name="Gilroy R."/>
        </authorList>
    </citation>
    <scope>NUCLEOTIDE SEQUENCE</scope>
    <source>
        <strain evidence="1">CHK178-757</strain>
    </source>
</reference>
<sequence length="212" mass="24573">MRRIVTISREFGSGGRELGKRLADRMGIAYYDNEIVTAIARKSGFAQSYVQGVMEKRIQSYPIHYGRTLSLYALPNNENQTSIFAAQHEILHELAEKEDCVIVGRCADVILEEFKPFNVFVYADMMSKVQRCRLRAPEGEHFSDKELEKKIRQVDSGRAKYRRLFSPVKWGSREAYHLCVNTSGIPVKNLVEAVYDYVQIWFEHRSEKEVKK</sequence>
<gene>
    <name evidence="1" type="ORF">IAB46_01110</name>
</gene>
<protein>
    <submittedName>
        <fullName evidence="1">Cytidylate kinase-like family protein</fullName>
    </submittedName>
</protein>
<keyword evidence="1" id="KW-0418">Kinase</keyword>
<evidence type="ECO:0000313" key="1">
    <source>
        <dbReference type="EMBL" id="HIS46157.1"/>
    </source>
</evidence>